<evidence type="ECO:0000313" key="2">
    <source>
        <dbReference type="Proteomes" id="UP000263642"/>
    </source>
</evidence>
<dbReference type="Gene3D" id="1.10.10.10">
    <property type="entry name" value="Winged helix-like DNA-binding domain superfamily/Winged helix DNA-binding domain"/>
    <property type="match status" value="1"/>
</dbReference>
<dbReference type="Pfam" id="PF01475">
    <property type="entry name" value="FUR"/>
    <property type="match status" value="1"/>
</dbReference>
<gene>
    <name evidence="1" type="ORF">DIT97_10860</name>
</gene>
<name>A0A3D3R3R9_9PLAN</name>
<comment type="caution">
    <text evidence="1">The sequence shown here is derived from an EMBL/GenBank/DDBJ whole genome shotgun (WGS) entry which is preliminary data.</text>
</comment>
<reference evidence="1 2" key="1">
    <citation type="journal article" date="2018" name="Nat. Biotechnol.">
        <title>A standardized bacterial taxonomy based on genome phylogeny substantially revises the tree of life.</title>
        <authorList>
            <person name="Parks D.H."/>
            <person name="Chuvochina M."/>
            <person name="Waite D.W."/>
            <person name="Rinke C."/>
            <person name="Skarshewski A."/>
            <person name="Chaumeil P.A."/>
            <person name="Hugenholtz P."/>
        </authorList>
    </citation>
    <scope>NUCLEOTIDE SEQUENCE [LARGE SCALE GENOMIC DNA]</scope>
    <source>
        <strain evidence="1">UBA9375</strain>
    </source>
</reference>
<sequence>MNFEEELQARFEAHEMSQRLRLTRERLMVARAIARQPDEFTAEDLVEDVQSPQTKQVEQRRCARSTVYRTLYMLVELGMLSQRDDTDFVFRKIVGRDNQQ</sequence>
<dbReference type="InterPro" id="IPR036390">
    <property type="entry name" value="WH_DNA-bd_sf"/>
</dbReference>
<accession>A0A3D3R3R9</accession>
<dbReference type="InterPro" id="IPR036388">
    <property type="entry name" value="WH-like_DNA-bd_sf"/>
</dbReference>
<dbReference type="AlphaFoldDB" id="A0A3D3R3R9"/>
<proteinExistence type="predicted"/>
<dbReference type="EMBL" id="DQAY01000060">
    <property type="protein sequence ID" value="HCO23521.1"/>
    <property type="molecule type" value="Genomic_DNA"/>
</dbReference>
<evidence type="ECO:0008006" key="3">
    <source>
        <dbReference type="Google" id="ProtNLM"/>
    </source>
</evidence>
<dbReference type="SUPFAM" id="SSF46785">
    <property type="entry name" value="Winged helix' DNA-binding domain"/>
    <property type="match status" value="1"/>
</dbReference>
<dbReference type="InterPro" id="IPR002481">
    <property type="entry name" value="FUR"/>
</dbReference>
<organism evidence="1 2">
    <name type="scientific">Gimesia maris</name>
    <dbReference type="NCBI Taxonomy" id="122"/>
    <lineage>
        <taxon>Bacteria</taxon>
        <taxon>Pseudomonadati</taxon>
        <taxon>Planctomycetota</taxon>
        <taxon>Planctomycetia</taxon>
        <taxon>Planctomycetales</taxon>
        <taxon>Planctomycetaceae</taxon>
        <taxon>Gimesia</taxon>
    </lineage>
</organism>
<dbReference type="Proteomes" id="UP000263642">
    <property type="component" value="Unassembled WGS sequence"/>
</dbReference>
<dbReference type="GO" id="GO:0003700">
    <property type="term" value="F:DNA-binding transcription factor activity"/>
    <property type="evidence" value="ECO:0007669"/>
    <property type="project" value="InterPro"/>
</dbReference>
<protein>
    <recommendedName>
        <fullName evidence="3">Transcriptional repressor</fullName>
    </recommendedName>
</protein>
<evidence type="ECO:0000313" key="1">
    <source>
        <dbReference type="EMBL" id="HCO23521.1"/>
    </source>
</evidence>